<comment type="caution">
    <text evidence="2">The sequence shown here is derived from an EMBL/GenBank/DDBJ whole genome shotgun (WGS) entry which is preliminary data.</text>
</comment>
<feature type="compositionally biased region" description="Polar residues" evidence="1">
    <location>
        <begin position="193"/>
        <end position="206"/>
    </location>
</feature>
<organism evidence="2 3">
    <name type="scientific">Cyclocybe aegerita</name>
    <name type="common">Black poplar mushroom</name>
    <name type="synonym">Agrocybe aegerita</name>
    <dbReference type="NCBI Taxonomy" id="1973307"/>
    <lineage>
        <taxon>Eukaryota</taxon>
        <taxon>Fungi</taxon>
        <taxon>Dikarya</taxon>
        <taxon>Basidiomycota</taxon>
        <taxon>Agaricomycotina</taxon>
        <taxon>Agaricomycetes</taxon>
        <taxon>Agaricomycetidae</taxon>
        <taxon>Agaricales</taxon>
        <taxon>Agaricineae</taxon>
        <taxon>Bolbitiaceae</taxon>
        <taxon>Cyclocybe</taxon>
    </lineage>
</organism>
<gene>
    <name evidence="2" type="ORF">AAE3_LOCUS9277</name>
</gene>
<name>A0A8S0X4S8_CYCAE</name>
<dbReference type="EMBL" id="CACVBS010000057">
    <property type="protein sequence ID" value="CAA7267152.1"/>
    <property type="molecule type" value="Genomic_DNA"/>
</dbReference>
<evidence type="ECO:0000313" key="2">
    <source>
        <dbReference type="EMBL" id="CAA7267152.1"/>
    </source>
</evidence>
<protein>
    <recommendedName>
        <fullName evidence="4">Retrotransposon gag domain-containing protein</fullName>
    </recommendedName>
</protein>
<sequence>MIGYILGLMTKGEAHVWSNQYIKARTRAGRLYFDTYTVFMQLLEEAFTTQDAPGEALQQLKKIRMDKKHAEDHNTKFKTLVKRSTLTDPVAIADLYRDSLSNKVLSLIINSRNIPRNISDWYNNLNTSSSKPSNPAKTYNFQKAERDPYAMDIDAMTDIYPGNVPADLLSTEAKGTPGDNRTSICLATQTISRNANPSYPNHNPTNRPLERAKTFMPTSAP</sequence>
<dbReference type="Proteomes" id="UP000467700">
    <property type="component" value="Unassembled WGS sequence"/>
</dbReference>
<keyword evidence="3" id="KW-1185">Reference proteome</keyword>
<feature type="region of interest" description="Disordered" evidence="1">
    <location>
        <begin position="193"/>
        <end position="221"/>
    </location>
</feature>
<evidence type="ECO:0000313" key="3">
    <source>
        <dbReference type="Proteomes" id="UP000467700"/>
    </source>
</evidence>
<proteinExistence type="predicted"/>
<accession>A0A8S0X4S8</accession>
<reference evidence="2 3" key="1">
    <citation type="submission" date="2020-01" db="EMBL/GenBank/DDBJ databases">
        <authorList>
            <person name="Gupta K D."/>
        </authorList>
    </citation>
    <scope>NUCLEOTIDE SEQUENCE [LARGE SCALE GENOMIC DNA]</scope>
</reference>
<dbReference type="AlphaFoldDB" id="A0A8S0X4S8"/>
<dbReference type="OrthoDB" id="3263571at2759"/>
<evidence type="ECO:0000256" key="1">
    <source>
        <dbReference type="SAM" id="MobiDB-lite"/>
    </source>
</evidence>
<evidence type="ECO:0008006" key="4">
    <source>
        <dbReference type="Google" id="ProtNLM"/>
    </source>
</evidence>